<keyword evidence="1" id="KW-0812">Transmembrane</keyword>
<dbReference type="Proteomes" id="UP000036958">
    <property type="component" value="Unassembled WGS sequence"/>
</dbReference>
<protein>
    <submittedName>
        <fullName evidence="2">Uncharacterized protein</fullName>
    </submittedName>
</protein>
<dbReference type="InterPro" id="IPR045764">
    <property type="entry name" value="DUF6132"/>
</dbReference>
<keyword evidence="1" id="KW-1133">Transmembrane helix</keyword>
<accession>A0A0L8V8H1</accession>
<keyword evidence="3" id="KW-1185">Reference proteome</keyword>
<reference evidence="3" key="1">
    <citation type="submission" date="2015-07" db="EMBL/GenBank/DDBJ databases">
        <title>Genome sequencing of Sunxiuqinia dokdonensis strain SK.</title>
        <authorList>
            <person name="Ahn S."/>
            <person name="Kim B.-C."/>
        </authorList>
    </citation>
    <scope>NUCLEOTIDE SEQUENCE [LARGE SCALE GENOMIC DNA]</scope>
    <source>
        <strain evidence="3">SK</strain>
    </source>
</reference>
<dbReference type="EMBL" id="LGIA01000153">
    <property type="protein sequence ID" value="KOH44739.1"/>
    <property type="molecule type" value="Genomic_DNA"/>
</dbReference>
<gene>
    <name evidence="2" type="ORF">NC99_23990</name>
</gene>
<keyword evidence="1" id="KW-0472">Membrane</keyword>
<evidence type="ECO:0000256" key="1">
    <source>
        <dbReference type="SAM" id="Phobius"/>
    </source>
</evidence>
<proteinExistence type="predicted"/>
<dbReference type="STRING" id="1409788.NC99_23990"/>
<dbReference type="Pfam" id="PF19628">
    <property type="entry name" value="DUF6132"/>
    <property type="match status" value="1"/>
</dbReference>
<evidence type="ECO:0000313" key="3">
    <source>
        <dbReference type="Proteomes" id="UP000036958"/>
    </source>
</evidence>
<sequence>MKEFFLKHKWRLVGTVLGAFAGFLYWHYIGCNSGTCPIQSNWHTSSLYGGLMGFLVSDLKKTKEKPEEDGKV</sequence>
<organism evidence="2 3">
    <name type="scientific">Sunxiuqinia dokdonensis</name>
    <dbReference type="NCBI Taxonomy" id="1409788"/>
    <lineage>
        <taxon>Bacteria</taxon>
        <taxon>Pseudomonadati</taxon>
        <taxon>Bacteroidota</taxon>
        <taxon>Bacteroidia</taxon>
        <taxon>Marinilabiliales</taxon>
        <taxon>Prolixibacteraceae</taxon>
        <taxon>Sunxiuqinia</taxon>
    </lineage>
</organism>
<evidence type="ECO:0000313" key="2">
    <source>
        <dbReference type="EMBL" id="KOH44739.1"/>
    </source>
</evidence>
<comment type="caution">
    <text evidence="2">The sequence shown here is derived from an EMBL/GenBank/DDBJ whole genome shotgun (WGS) entry which is preliminary data.</text>
</comment>
<dbReference type="RefSeq" id="WP_053183607.1">
    <property type="nucleotide sequence ID" value="NZ_LGIA01000153.1"/>
</dbReference>
<feature type="transmembrane region" description="Helical" evidence="1">
    <location>
        <begin position="12"/>
        <end position="29"/>
    </location>
</feature>
<dbReference type="AlphaFoldDB" id="A0A0L8V8H1"/>
<name>A0A0L8V8H1_9BACT</name>